<dbReference type="HOGENOM" id="CLU_011252_3_1_9"/>
<evidence type="ECO:0000313" key="10">
    <source>
        <dbReference type="EMBL" id="AEI43327.1"/>
    </source>
</evidence>
<dbReference type="RefSeq" id="WP_013918480.1">
    <property type="nucleotide sequence ID" value="NC_015690.1"/>
</dbReference>
<dbReference type="InterPro" id="IPR045076">
    <property type="entry name" value="MutS"/>
</dbReference>
<dbReference type="GO" id="GO:0030983">
    <property type="term" value="F:mismatched DNA binding"/>
    <property type="evidence" value="ECO:0007669"/>
    <property type="project" value="InterPro"/>
</dbReference>
<evidence type="ECO:0000256" key="8">
    <source>
        <dbReference type="SAM" id="MobiDB-lite"/>
    </source>
</evidence>
<dbReference type="GO" id="GO:0016887">
    <property type="term" value="F:ATP hydrolysis activity"/>
    <property type="evidence" value="ECO:0007669"/>
    <property type="project" value="InterPro"/>
</dbReference>
<dbReference type="InterPro" id="IPR027417">
    <property type="entry name" value="P-loop_NTPase"/>
</dbReference>
<dbReference type="GO" id="GO:0005524">
    <property type="term" value="F:ATP binding"/>
    <property type="evidence" value="ECO:0007669"/>
    <property type="project" value="UniProtKB-KW"/>
</dbReference>
<evidence type="ECO:0000313" key="11">
    <source>
        <dbReference type="Proteomes" id="UP000006620"/>
    </source>
</evidence>
<protein>
    <submittedName>
        <fullName evidence="10">DNA mismatch repair protein MutS domain protein</fullName>
    </submittedName>
</protein>
<dbReference type="KEGG" id="pms:KNP414_04797"/>
<keyword evidence="5" id="KW-0694">RNA-binding</keyword>
<accession>F8FHY5</accession>
<evidence type="ECO:0000256" key="1">
    <source>
        <dbReference type="ARBA" id="ARBA00022730"/>
    </source>
</evidence>
<reference evidence="10 11" key="2">
    <citation type="journal article" date="2013" name="Genome Announc.">
        <title>Genome Sequence of Growth-Improving Paenibacillus mucilaginosus Strain KNP414.</title>
        <authorList>
            <person name="Lu J.J."/>
            <person name="Wang J.F."/>
            <person name="Hu X.F."/>
        </authorList>
    </citation>
    <scope>NUCLEOTIDE SEQUENCE [LARGE SCALE GENOMIC DNA]</scope>
    <source>
        <strain evidence="10 11">KNP414</strain>
    </source>
</reference>
<name>F8FHY5_PAEMK</name>
<evidence type="ECO:0000256" key="3">
    <source>
        <dbReference type="ARBA" id="ARBA00022801"/>
    </source>
</evidence>
<dbReference type="GO" id="GO:0019843">
    <property type="term" value="F:rRNA binding"/>
    <property type="evidence" value="ECO:0007669"/>
    <property type="project" value="UniProtKB-KW"/>
</dbReference>
<dbReference type="Pfam" id="PF00488">
    <property type="entry name" value="MutS_V"/>
    <property type="match status" value="1"/>
</dbReference>
<evidence type="ECO:0000256" key="6">
    <source>
        <dbReference type="ARBA" id="ARBA00023125"/>
    </source>
</evidence>
<gene>
    <name evidence="10" type="ordered locus">KNP414_04797</name>
</gene>
<dbReference type="GO" id="GO:0006298">
    <property type="term" value="P:mismatch repair"/>
    <property type="evidence" value="ECO:0007669"/>
    <property type="project" value="InterPro"/>
</dbReference>
<keyword evidence="3" id="KW-0378">Hydrolase</keyword>
<dbReference type="GO" id="GO:0004519">
    <property type="term" value="F:endonuclease activity"/>
    <property type="evidence" value="ECO:0007669"/>
    <property type="project" value="InterPro"/>
</dbReference>
<dbReference type="GO" id="GO:0140664">
    <property type="term" value="F:ATP-dependent DNA damage sensor activity"/>
    <property type="evidence" value="ECO:0007669"/>
    <property type="project" value="InterPro"/>
</dbReference>
<dbReference type="GO" id="GO:0045910">
    <property type="term" value="P:negative regulation of DNA recombination"/>
    <property type="evidence" value="ECO:0007669"/>
    <property type="project" value="InterPro"/>
</dbReference>
<dbReference type="AlphaFoldDB" id="F8FHY5"/>
<dbReference type="NCBIfam" id="TIGR01069">
    <property type="entry name" value="mutS2"/>
    <property type="match status" value="1"/>
</dbReference>
<dbReference type="Gene3D" id="3.40.50.300">
    <property type="entry name" value="P-loop containing nucleotide triphosphate hydrolases"/>
    <property type="match status" value="1"/>
</dbReference>
<dbReference type="SMART" id="SM00533">
    <property type="entry name" value="MUTSd"/>
    <property type="match status" value="1"/>
</dbReference>
<dbReference type="Proteomes" id="UP000006620">
    <property type="component" value="Chromosome"/>
</dbReference>
<organism evidence="10 11">
    <name type="scientific">Paenibacillus mucilaginosus (strain KNP414)</name>
    <dbReference type="NCBI Taxonomy" id="1036673"/>
    <lineage>
        <taxon>Bacteria</taxon>
        <taxon>Bacillati</taxon>
        <taxon>Bacillota</taxon>
        <taxon>Bacilli</taxon>
        <taxon>Bacillales</taxon>
        <taxon>Paenibacillaceae</taxon>
        <taxon>Paenibacillus</taxon>
    </lineage>
</organism>
<dbReference type="EMBL" id="CP002869">
    <property type="protein sequence ID" value="AEI43327.1"/>
    <property type="molecule type" value="Genomic_DNA"/>
</dbReference>
<dbReference type="SUPFAM" id="SSF52540">
    <property type="entry name" value="P-loop containing nucleoside triphosphate hydrolases"/>
    <property type="match status" value="1"/>
</dbReference>
<dbReference type="PROSITE" id="PS00486">
    <property type="entry name" value="DNA_MISMATCH_REPAIR_2"/>
    <property type="match status" value="1"/>
</dbReference>
<dbReference type="InterPro" id="IPR007696">
    <property type="entry name" value="DNA_mismatch_repair_MutS_core"/>
</dbReference>
<keyword evidence="7" id="KW-0175">Coiled coil</keyword>
<dbReference type="InterPro" id="IPR036187">
    <property type="entry name" value="DNA_mismatch_repair_MutS_sf"/>
</dbReference>
<dbReference type="SUPFAM" id="SSF48334">
    <property type="entry name" value="DNA repair protein MutS, domain III"/>
    <property type="match status" value="1"/>
</dbReference>
<sequence>MDKNMQMKVDMAGCLEYEKVKEGLLDHAKSYLGREHIRALMPVTDQGLIERWLEESAEAVKLIEHGASVPVPALDGMETMAAGLGKGFLLTVSELGVIVKFLENTAQLKRFMSRKESIAPQVTSYALSLYELSEIRLEIERCIRHGAIDDGASPELAKVRKKIAIAEERLKKKLESTMQRYRSYLQEQVISMRGDRYVIPVKKEHRKLVAGSVLDESASGQTVFIEPAETASLTYELSALRAEESREETKVLGLLTDLVESHTQEIRLNLETIGHYDFLFAKAKYGLSIGGRTVEIGSDGRTRILRGRHPLLGAHAVPLDFEIGESYRALIITGPNTGGKTVTLKTVGLLTMMVQSGLMVPAAEGSRFSIFHSVLADIGDGQSLEQSLSTFSSHVKNVIRILDEAGPSALILLDELAAGTDPGEGIGLSIAVLEELYRRGSTVIATTHFNEIKRYAEAAEGFENARMEFDVETLRPLYRLTIGEAGRSYAFQIAAQLGMPAGIIARSKAITYGPAAAAGEAGGSSAASSSAGAGLVSLEEALQGPDREGAAGAGPSAGQRQQQPVRRGKREAARELQAEFEIGDCVWIHSLRRTGIVCGLADERGNLLILIQKEKVKINRKRLSLYIEREQLYPEGDYDMDIVFESKEVRKKRKMMSKRHDESVMIIHPPQGE</sequence>
<reference evidence="11" key="1">
    <citation type="submission" date="2011-06" db="EMBL/GenBank/DDBJ databases">
        <title>Complete genome sequence of Paenibacillus mucilaginosus KNP414.</title>
        <authorList>
            <person name="Wang J."/>
            <person name="Hu S."/>
            <person name="Hu X."/>
            <person name="Zhang B."/>
            <person name="Dong D."/>
            <person name="Zhang S."/>
            <person name="Zhao K."/>
            <person name="Wu D."/>
        </authorList>
    </citation>
    <scope>NUCLEOTIDE SEQUENCE [LARGE SCALE GENOMIC DNA]</scope>
    <source>
        <strain evidence="11">KNP414</strain>
    </source>
</reference>
<keyword evidence="4" id="KW-0067">ATP-binding</keyword>
<proteinExistence type="predicted"/>
<dbReference type="FunFam" id="3.40.50.300:FF:000830">
    <property type="entry name" value="Endonuclease MutS2"/>
    <property type="match status" value="1"/>
</dbReference>
<evidence type="ECO:0000256" key="2">
    <source>
        <dbReference type="ARBA" id="ARBA00022741"/>
    </source>
</evidence>
<keyword evidence="1" id="KW-0699">rRNA-binding</keyword>
<feature type="domain" description="DNA mismatch repair proteins mutS family" evidence="9">
    <location>
        <begin position="409"/>
        <end position="425"/>
    </location>
</feature>
<dbReference type="SMART" id="SM00534">
    <property type="entry name" value="MUTSac"/>
    <property type="match status" value="1"/>
</dbReference>
<evidence type="ECO:0000259" key="9">
    <source>
        <dbReference type="PROSITE" id="PS00486"/>
    </source>
</evidence>
<dbReference type="PATRIC" id="fig|1036673.3.peg.4422"/>
<dbReference type="InterPro" id="IPR005747">
    <property type="entry name" value="MutS2"/>
</dbReference>
<evidence type="ECO:0000256" key="4">
    <source>
        <dbReference type="ARBA" id="ARBA00022840"/>
    </source>
</evidence>
<feature type="region of interest" description="Disordered" evidence="8">
    <location>
        <begin position="545"/>
        <end position="571"/>
    </location>
</feature>
<dbReference type="PANTHER" id="PTHR48466:SF2">
    <property type="entry name" value="OS10G0509000 PROTEIN"/>
    <property type="match status" value="1"/>
</dbReference>
<keyword evidence="6" id="KW-0238">DNA-binding</keyword>
<feature type="coiled-coil region" evidence="7">
    <location>
        <begin position="156"/>
        <end position="187"/>
    </location>
</feature>
<dbReference type="InterPro" id="IPR000432">
    <property type="entry name" value="DNA_mismatch_repair_MutS_C"/>
</dbReference>
<evidence type="ECO:0000256" key="7">
    <source>
        <dbReference type="SAM" id="Coils"/>
    </source>
</evidence>
<dbReference type="PANTHER" id="PTHR48466">
    <property type="entry name" value="OS10G0509000 PROTEIN-RELATED"/>
    <property type="match status" value="1"/>
</dbReference>
<keyword evidence="2" id="KW-0547">Nucleotide-binding</keyword>
<evidence type="ECO:0000256" key="5">
    <source>
        <dbReference type="ARBA" id="ARBA00022884"/>
    </source>
</evidence>